<dbReference type="Pfam" id="PF01061">
    <property type="entry name" value="ABC2_membrane"/>
    <property type="match status" value="1"/>
</dbReference>
<dbReference type="RefSeq" id="WP_005721908.1">
    <property type="nucleotide sequence ID" value="NZ_CAZZQD010000001.1"/>
</dbReference>
<name>A0A4R6CUX6_9LACO</name>
<accession>A0A4R6CUX6</accession>
<reference evidence="8 9" key="1">
    <citation type="submission" date="2017-06" db="EMBL/GenBank/DDBJ databases">
        <authorList>
            <person name="Swanenburg J."/>
            <person name="Kort R."/>
        </authorList>
    </citation>
    <scope>NUCLEOTIDE SEQUENCE [LARGE SCALE GENOMIC DNA]</scope>
    <source>
        <strain evidence="8 9">RL05</strain>
    </source>
</reference>
<feature type="transmembrane region" description="Helical" evidence="5">
    <location>
        <begin position="129"/>
        <end position="156"/>
    </location>
</feature>
<dbReference type="PANTHER" id="PTHR43229:SF2">
    <property type="entry name" value="NODULATION PROTEIN J"/>
    <property type="match status" value="1"/>
</dbReference>
<protein>
    <submittedName>
        <fullName evidence="8">ABC transporter permease</fullName>
    </submittedName>
</protein>
<keyword evidence="10" id="KW-1185">Reference proteome</keyword>
<evidence type="ECO:0000313" key="9">
    <source>
        <dbReference type="Proteomes" id="UP000295195"/>
    </source>
</evidence>
<dbReference type="GO" id="GO:0140359">
    <property type="term" value="F:ABC-type transporter activity"/>
    <property type="evidence" value="ECO:0007669"/>
    <property type="project" value="InterPro"/>
</dbReference>
<feature type="transmembrane region" description="Helical" evidence="5">
    <location>
        <begin position="162"/>
        <end position="182"/>
    </location>
</feature>
<dbReference type="InterPro" id="IPR051784">
    <property type="entry name" value="Nod_factor_ABC_transporter"/>
</dbReference>
<evidence type="ECO:0000259" key="6">
    <source>
        <dbReference type="Pfam" id="PF01061"/>
    </source>
</evidence>
<dbReference type="Proteomes" id="UP000295195">
    <property type="component" value="Unassembled WGS sequence"/>
</dbReference>
<dbReference type="AlphaFoldDB" id="A0A4R6CUX6"/>
<sequence>MAREILLSLKAQLRVPIAVFFSIFFPIIMMIMMMTSYGNFSLRNGYHFIDKYFFISTTIGILPLTLISFPIDINNLLETKHYLRLKYLNVDLKKLFLSNIISYLIIVFISVGINLIVGKSIYNLRLPSIEYLCYFFIQLFYCAIVLLIFGLLLSLIVSDIKALMPVGMTIMFILFMVIGVFVQYSSLPKIIRTISSYIPVKYLANDFYYIWIGQAKWNMPFFKCNTIWLIFLCLICYIIYRRKNNVTKIFN</sequence>
<dbReference type="GO" id="GO:0016020">
    <property type="term" value="C:membrane"/>
    <property type="evidence" value="ECO:0007669"/>
    <property type="project" value="UniProtKB-SubCell"/>
</dbReference>
<evidence type="ECO:0000256" key="2">
    <source>
        <dbReference type="ARBA" id="ARBA00022692"/>
    </source>
</evidence>
<feature type="transmembrane region" description="Helical" evidence="5">
    <location>
        <begin position="17"/>
        <end position="40"/>
    </location>
</feature>
<evidence type="ECO:0000313" key="10">
    <source>
        <dbReference type="Proteomes" id="UP001434419"/>
    </source>
</evidence>
<keyword evidence="2 5" id="KW-0812">Transmembrane</keyword>
<evidence type="ECO:0000313" key="7">
    <source>
        <dbReference type="EMBL" id="MES5150377.1"/>
    </source>
</evidence>
<evidence type="ECO:0000256" key="1">
    <source>
        <dbReference type="ARBA" id="ARBA00004141"/>
    </source>
</evidence>
<dbReference type="PANTHER" id="PTHR43229">
    <property type="entry name" value="NODULATION PROTEIN J"/>
    <property type="match status" value="1"/>
</dbReference>
<dbReference type="EMBL" id="NKLP01000033">
    <property type="protein sequence ID" value="TDN33673.1"/>
    <property type="molecule type" value="Genomic_DNA"/>
</dbReference>
<dbReference type="EMBL" id="JBETVU010000012">
    <property type="protein sequence ID" value="MES5150377.1"/>
    <property type="molecule type" value="Genomic_DNA"/>
</dbReference>
<comment type="caution">
    <text evidence="8">The sequence shown here is derived from an EMBL/GenBank/DDBJ whole genome shotgun (WGS) entry which is preliminary data.</text>
</comment>
<comment type="subcellular location">
    <subcellularLocation>
        <location evidence="1">Membrane</location>
        <topology evidence="1">Multi-pass membrane protein</topology>
    </subcellularLocation>
</comment>
<evidence type="ECO:0000256" key="4">
    <source>
        <dbReference type="ARBA" id="ARBA00023136"/>
    </source>
</evidence>
<organism evidence="8 9">
    <name type="scientific">Lactobacillus crispatus</name>
    <dbReference type="NCBI Taxonomy" id="47770"/>
    <lineage>
        <taxon>Bacteria</taxon>
        <taxon>Bacillati</taxon>
        <taxon>Bacillota</taxon>
        <taxon>Bacilli</taxon>
        <taxon>Lactobacillales</taxon>
        <taxon>Lactobacillaceae</taxon>
        <taxon>Lactobacillus</taxon>
    </lineage>
</organism>
<gene>
    <name evidence="7" type="ORF">ABVC42_10755</name>
    <name evidence="8" type="ORF">CEE75_01970</name>
</gene>
<reference evidence="7" key="2">
    <citation type="submission" date="2024-06" db="EMBL/GenBank/DDBJ databases">
        <title>Vaginal Lactobacillus fatty acid response mechanisms reveal a metabolite-targeted strategy for bacterial vaginosis treatment.</title>
        <authorList>
            <person name="Zhu M."/>
            <person name="Blainey P.C."/>
            <person name="Bloom S.M."/>
            <person name="Kwon D.S."/>
        </authorList>
    </citation>
    <scope>NUCLEOTIDE SEQUENCE</scope>
    <source>
        <strain evidence="7">194_F1_1</strain>
    </source>
</reference>
<keyword evidence="4 5" id="KW-0472">Membrane</keyword>
<evidence type="ECO:0000256" key="5">
    <source>
        <dbReference type="SAM" id="Phobius"/>
    </source>
</evidence>
<dbReference type="InterPro" id="IPR013525">
    <property type="entry name" value="ABC2_TM"/>
</dbReference>
<dbReference type="Proteomes" id="UP001434419">
    <property type="component" value="Unassembled WGS sequence"/>
</dbReference>
<feature type="transmembrane region" description="Helical" evidence="5">
    <location>
        <begin position="95"/>
        <end position="117"/>
    </location>
</feature>
<feature type="transmembrane region" description="Helical" evidence="5">
    <location>
        <begin position="217"/>
        <end position="240"/>
    </location>
</feature>
<evidence type="ECO:0000313" key="8">
    <source>
        <dbReference type="EMBL" id="TDN33673.1"/>
    </source>
</evidence>
<feature type="domain" description="ABC-2 type transporter transmembrane" evidence="6">
    <location>
        <begin position="9"/>
        <end position="205"/>
    </location>
</feature>
<proteinExistence type="predicted"/>
<keyword evidence="3 5" id="KW-1133">Transmembrane helix</keyword>
<feature type="transmembrane region" description="Helical" evidence="5">
    <location>
        <begin position="52"/>
        <end position="71"/>
    </location>
</feature>
<evidence type="ECO:0000256" key="3">
    <source>
        <dbReference type="ARBA" id="ARBA00022989"/>
    </source>
</evidence>